<dbReference type="SUPFAM" id="SSF53649">
    <property type="entry name" value="Alkaline phosphatase-like"/>
    <property type="match status" value="1"/>
</dbReference>
<name>A0A0D2J3C6_9BACT</name>
<dbReference type="Gene3D" id="3.40.720.10">
    <property type="entry name" value="Alkaline Phosphatase, subunit A"/>
    <property type="match status" value="2"/>
</dbReference>
<keyword evidence="2" id="KW-1185">Reference proteome</keyword>
<comment type="caution">
    <text evidence="1">The sequence shown here is derived from an EMBL/GenBank/DDBJ whole genome shotgun (WGS) entry which is preliminary data.</text>
</comment>
<dbReference type="Pfam" id="PF01663">
    <property type="entry name" value="Phosphodiest"/>
    <property type="match status" value="1"/>
</dbReference>
<evidence type="ECO:0000313" key="2">
    <source>
        <dbReference type="Proteomes" id="UP000032233"/>
    </source>
</evidence>
<protein>
    <submittedName>
        <fullName evidence="1">Phosphodiesterase</fullName>
    </submittedName>
</protein>
<dbReference type="EMBL" id="AZAC01000024">
    <property type="protein sequence ID" value="KIX12704.1"/>
    <property type="molecule type" value="Genomic_DNA"/>
</dbReference>
<dbReference type="InterPro" id="IPR002591">
    <property type="entry name" value="Phosphodiest/P_Trfase"/>
</dbReference>
<gene>
    <name evidence="1" type="ORF">X474_17705</name>
</gene>
<dbReference type="RefSeq" id="WP_044350275.1">
    <property type="nucleotide sequence ID" value="NZ_AZAC01000024.1"/>
</dbReference>
<organism evidence="1 2">
    <name type="scientific">Dethiosulfatarculus sandiegensis</name>
    <dbReference type="NCBI Taxonomy" id="1429043"/>
    <lineage>
        <taxon>Bacteria</taxon>
        <taxon>Pseudomonadati</taxon>
        <taxon>Thermodesulfobacteriota</taxon>
        <taxon>Desulfarculia</taxon>
        <taxon>Desulfarculales</taxon>
        <taxon>Desulfarculaceae</taxon>
        <taxon>Dethiosulfatarculus</taxon>
    </lineage>
</organism>
<dbReference type="PATRIC" id="fig|1429043.3.peg.3745"/>
<dbReference type="AlphaFoldDB" id="A0A0D2J3C6"/>
<proteinExistence type="predicted"/>
<dbReference type="Proteomes" id="UP000032233">
    <property type="component" value="Unassembled WGS sequence"/>
</dbReference>
<sequence length="470" mass="53097">MTPRPKLAIIGLDCAPPELVFDRLAHHMPFVSSLMDRGVHGPMHSTEPPITVPAWSAMMTSLDPGQLGFYGFRNRSAYDYNSLAIATSRAVKEARLWDYLGQAGLKSIVLNVPQTYPPSPINGLMVSGFLAPDTDSQFTFPRGLKLRLDEFCQGEYIIDARNFRTHNKDRLAREINLMTTRRFNLARTLISQEEWDFFMMVEMGPDRMHHGFWRFFDPEHRFYKPGNAYEKVIPDYYARLDREIASLVKAMPADTLIMIVSDHGVQPMQGGFLINEWLCRKGWLSLKKPVTEPGPLKPEMVDWQNTLAWAEGGYYSRIFLNLMDREPQGALAPGKKDIFCLKLSQELEALKGPDQKPLNNRVLNPADSYVELKGLPPDLILYPGDLAWRALSTVGTGCLFSFENDTGPDDANHAPWGIFMAAPKQGSLKTENPLPKDLSLYDVAPTALNWMGQKIPSKMTGRVLFLEKTN</sequence>
<dbReference type="InterPro" id="IPR017850">
    <property type="entry name" value="Alkaline_phosphatase_core_sf"/>
</dbReference>
<accession>A0A0D2J3C6</accession>
<evidence type="ECO:0000313" key="1">
    <source>
        <dbReference type="EMBL" id="KIX12704.1"/>
    </source>
</evidence>
<reference evidence="1 2" key="1">
    <citation type="submission" date="2013-11" db="EMBL/GenBank/DDBJ databases">
        <title>Metagenomic analysis of a methanogenic consortium involved in long chain n-alkane degradation.</title>
        <authorList>
            <person name="Davidova I.A."/>
            <person name="Callaghan A.V."/>
            <person name="Wawrik B."/>
            <person name="Pruitt S."/>
            <person name="Marks C."/>
            <person name="Duncan K.E."/>
            <person name="Suflita J.M."/>
        </authorList>
    </citation>
    <scope>NUCLEOTIDE SEQUENCE [LARGE SCALE GENOMIC DNA]</scope>
    <source>
        <strain evidence="1 2">SPR</strain>
    </source>
</reference>
<dbReference type="InParanoid" id="A0A0D2J3C6"/>
<dbReference type="STRING" id="1429043.X474_17705"/>
<dbReference type="OrthoDB" id="9771966at2"/>